<gene>
    <name evidence="1" type="ORF">PSON_ATCC_30995.1.T2680005</name>
</gene>
<protein>
    <submittedName>
        <fullName evidence="1">Uncharacterized protein</fullName>
    </submittedName>
</protein>
<evidence type="ECO:0000313" key="1">
    <source>
        <dbReference type="EMBL" id="CAD8130179.1"/>
    </source>
</evidence>
<keyword evidence="2" id="KW-1185">Reference proteome</keyword>
<comment type="caution">
    <text evidence="1">The sequence shown here is derived from an EMBL/GenBank/DDBJ whole genome shotgun (WGS) entry which is preliminary data.</text>
</comment>
<sequence length="152" mass="18649">MKNQIYILWEFYQSYSFFLQSIHLMEKVIIQYFSKHQREMDGQTMNSLEISLDQDRPSLIEIMEDQLLDYYTIFNGLSEIDKFTFDFALEFNNAEKLEDKICVKYEVNRVIEKYKKIIQDENYKKRFNYMKQIIEQNLQNRKDDDEEPQQFG</sequence>
<dbReference type="Proteomes" id="UP000692954">
    <property type="component" value="Unassembled WGS sequence"/>
</dbReference>
<reference evidence="1" key="1">
    <citation type="submission" date="2021-01" db="EMBL/GenBank/DDBJ databases">
        <authorList>
            <consortium name="Genoscope - CEA"/>
            <person name="William W."/>
        </authorList>
    </citation>
    <scope>NUCLEOTIDE SEQUENCE</scope>
</reference>
<evidence type="ECO:0000313" key="2">
    <source>
        <dbReference type="Proteomes" id="UP000692954"/>
    </source>
</evidence>
<accession>A0A8S1RT73</accession>
<name>A0A8S1RT73_9CILI</name>
<dbReference type="AlphaFoldDB" id="A0A8S1RT73"/>
<proteinExistence type="predicted"/>
<dbReference type="EMBL" id="CAJJDN010000268">
    <property type="protein sequence ID" value="CAD8130179.1"/>
    <property type="molecule type" value="Genomic_DNA"/>
</dbReference>
<dbReference type="OrthoDB" id="347657at2759"/>
<organism evidence="1 2">
    <name type="scientific">Paramecium sonneborni</name>
    <dbReference type="NCBI Taxonomy" id="65129"/>
    <lineage>
        <taxon>Eukaryota</taxon>
        <taxon>Sar</taxon>
        <taxon>Alveolata</taxon>
        <taxon>Ciliophora</taxon>
        <taxon>Intramacronucleata</taxon>
        <taxon>Oligohymenophorea</taxon>
        <taxon>Peniculida</taxon>
        <taxon>Parameciidae</taxon>
        <taxon>Paramecium</taxon>
    </lineage>
</organism>